<gene>
    <name evidence="1" type="ORF">MPEAHAMD_6219</name>
</gene>
<name>A0AA37M7I6_9HYPH</name>
<sequence>MVGILAIWNDCAPEGREHYERWYRREHLQERVGVPGFRAGHRYEAVDADRRYFTFYEVDDPAVLASRPYLDRLNAPTEWTRQAMRSFRGMVRTVCDVTLSEGDLTGAVAVTLRLSDARPARALARVLAEASRDGDGIARVRLWEAAERQTPPGTREMEGRDGPDASVPAAIVIECLRATGAQAVAARLRQETAESGADAAACAIGIYAHLCSLRRDRA</sequence>
<evidence type="ECO:0000313" key="2">
    <source>
        <dbReference type="Proteomes" id="UP001055286"/>
    </source>
</evidence>
<reference evidence="1" key="1">
    <citation type="journal article" date="2016" name="Front. Microbiol.">
        <title>Genome Sequence of the Piezophilic, Mesophilic Sulfate-Reducing Bacterium Desulfovibrio indicus J2T.</title>
        <authorList>
            <person name="Cao J."/>
            <person name="Maignien L."/>
            <person name="Shao Z."/>
            <person name="Alain K."/>
            <person name="Jebbar M."/>
        </authorList>
    </citation>
    <scope>NUCLEOTIDE SEQUENCE</scope>
    <source>
        <strain evidence="1">JCM 32048</strain>
    </source>
</reference>
<proteinExistence type="predicted"/>
<keyword evidence="2" id="KW-1185">Reference proteome</keyword>
<dbReference type="RefSeq" id="WP_238193293.1">
    <property type="nucleotide sequence ID" value="NZ_BPQJ01000053.1"/>
</dbReference>
<dbReference type="Proteomes" id="UP001055286">
    <property type="component" value="Unassembled WGS sequence"/>
</dbReference>
<protein>
    <submittedName>
        <fullName evidence="1">Uncharacterized protein</fullName>
    </submittedName>
</protein>
<dbReference type="EMBL" id="BPQJ01000053">
    <property type="protein sequence ID" value="GJD66023.1"/>
    <property type="molecule type" value="Genomic_DNA"/>
</dbReference>
<evidence type="ECO:0000313" key="1">
    <source>
        <dbReference type="EMBL" id="GJD66023.1"/>
    </source>
</evidence>
<comment type="caution">
    <text evidence="1">The sequence shown here is derived from an EMBL/GenBank/DDBJ whole genome shotgun (WGS) entry which is preliminary data.</text>
</comment>
<dbReference type="AlphaFoldDB" id="A0AA37M7I6"/>
<accession>A0AA37M7I6</accession>
<organism evidence="1 2">
    <name type="scientific">Methylobacterium frigidaeris</name>
    <dbReference type="NCBI Taxonomy" id="2038277"/>
    <lineage>
        <taxon>Bacteria</taxon>
        <taxon>Pseudomonadati</taxon>
        <taxon>Pseudomonadota</taxon>
        <taxon>Alphaproteobacteria</taxon>
        <taxon>Hyphomicrobiales</taxon>
        <taxon>Methylobacteriaceae</taxon>
        <taxon>Methylobacterium</taxon>
    </lineage>
</organism>
<reference evidence="1" key="2">
    <citation type="submission" date="2021-08" db="EMBL/GenBank/DDBJ databases">
        <authorList>
            <person name="Tani A."/>
            <person name="Ola A."/>
            <person name="Ogura Y."/>
            <person name="Katsura K."/>
            <person name="Hayashi T."/>
        </authorList>
    </citation>
    <scope>NUCLEOTIDE SEQUENCE</scope>
    <source>
        <strain evidence="1">JCM 32048</strain>
    </source>
</reference>